<accession>A0A8H7SEP0</accession>
<evidence type="ECO:0000256" key="13">
    <source>
        <dbReference type="SAM" id="Phobius"/>
    </source>
</evidence>
<keyword evidence="9 10" id="KW-0472">Membrane</keyword>
<dbReference type="Pfam" id="PF00153">
    <property type="entry name" value="Mito_carr"/>
    <property type="match status" value="3"/>
</dbReference>
<keyword evidence="8" id="KW-0496">Mitochondrion</keyword>
<evidence type="ECO:0000256" key="12">
    <source>
        <dbReference type="SAM" id="MobiDB-lite"/>
    </source>
</evidence>
<comment type="similarity">
    <text evidence="2 11">Belongs to the mitochondrial carrier (TC 2.A.29) family.</text>
</comment>
<dbReference type="OrthoDB" id="1747031at2759"/>
<evidence type="ECO:0000256" key="4">
    <source>
        <dbReference type="ARBA" id="ARBA00022692"/>
    </source>
</evidence>
<dbReference type="GO" id="GO:1990542">
    <property type="term" value="P:mitochondrial transmembrane transport"/>
    <property type="evidence" value="ECO:0007669"/>
    <property type="project" value="InterPro"/>
</dbReference>
<feature type="repeat" description="Solcar" evidence="10">
    <location>
        <begin position="228"/>
        <end position="312"/>
    </location>
</feature>
<keyword evidence="3 11" id="KW-0813">Transport</keyword>
<dbReference type="InterPro" id="IPR045315">
    <property type="entry name" value="Mtm1-like"/>
</dbReference>
<comment type="caution">
    <text evidence="14">The sequence shown here is derived from an EMBL/GenBank/DDBJ whole genome shotgun (WGS) entry which is preliminary data.</text>
</comment>
<dbReference type="PANTHER" id="PTHR45760">
    <property type="entry name" value="FI19922P1-RELATED"/>
    <property type="match status" value="1"/>
</dbReference>
<evidence type="ECO:0000256" key="3">
    <source>
        <dbReference type="ARBA" id="ARBA00022448"/>
    </source>
</evidence>
<feature type="repeat" description="Solcar" evidence="10">
    <location>
        <begin position="130"/>
        <end position="216"/>
    </location>
</feature>
<evidence type="ECO:0000256" key="1">
    <source>
        <dbReference type="ARBA" id="ARBA00004448"/>
    </source>
</evidence>
<comment type="subcellular location">
    <subcellularLocation>
        <location evidence="1">Mitochondrion inner membrane</location>
        <topology evidence="1">Multi-pass membrane protein</topology>
    </subcellularLocation>
</comment>
<evidence type="ECO:0000313" key="15">
    <source>
        <dbReference type="Proteomes" id="UP000646827"/>
    </source>
</evidence>
<evidence type="ECO:0000256" key="2">
    <source>
        <dbReference type="ARBA" id="ARBA00006375"/>
    </source>
</evidence>
<evidence type="ECO:0000313" key="14">
    <source>
        <dbReference type="EMBL" id="KAG2228049.1"/>
    </source>
</evidence>
<evidence type="ECO:0000256" key="8">
    <source>
        <dbReference type="ARBA" id="ARBA00023128"/>
    </source>
</evidence>
<feature type="repeat" description="Solcar" evidence="10">
    <location>
        <begin position="31"/>
        <end position="119"/>
    </location>
</feature>
<reference evidence="14 15" key="1">
    <citation type="submission" date="2020-12" db="EMBL/GenBank/DDBJ databases">
        <title>Metabolic potential, ecology and presence of endohyphal bacteria is reflected in genomic diversity of Mucoromycotina.</title>
        <authorList>
            <person name="Muszewska A."/>
            <person name="Okrasinska A."/>
            <person name="Steczkiewicz K."/>
            <person name="Drgas O."/>
            <person name="Orlowska M."/>
            <person name="Perlinska-Lenart U."/>
            <person name="Aleksandrzak-Piekarczyk T."/>
            <person name="Szatraj K."/>
            <person name="Zielenkiewicz U."/>
            <person name="Pilsyk S."/>
            <person name="Malc E."/>
            <person name="Mieczkowski P."/>
            <person name="Kruszewska J.S."/>
            <person name="Biernat P."/>
            <person name="Pawlowska J."/>
        </authorList>
    </citation>
    <scope>NUCLEOTIDE SEQUENCE [LARGE SCALE GENOMIC DNA]</scope>
    <source>
        <strain evidence="14 15">CBS 142.35</strain>
    </source>
</reference>
<keyword evidence="15" id="KW-1185">Reference proteome</keyword>
<feature type="compositionally biased region" description="Polar residues" evidence="12">
    <location>
        <begin position="328"/>
        <end position="341"/>
    </location>
</feature>
<dbReference type="AlphaFoldDB" id="A0A8H7SEP0"/>
<organism evidence="14 15">
    <name type="scientific">Circinella minor</name>
    <dbReference type="NCBI Taxonomy" id="1195481"/>
    <lineage>
        <taxon>Eukaryota</taxon>
        <taxon>Fungi</taxon>
        <taxon>Fungi incertae sedis</taxon>
        <taxon>Mucoromycota</taxon>
        <taxon>Mucoromycotina</taxon>
        <taxon>Mucoromycetes</taxon>
        <taxon>Mucorales</taxon>
        <taxon>Lichtheimiaceae</taxon>
        <taxon>Circinella</taxon>
    </lineage>
</organism>
<evidence type="ECO:0000256" key="11">
    <source>
        <dbReference type="RuleBase" id="RU000488"/>
    </source>
</evidence>
<evidence type="ECO:0000256" key="5">
    <source>
        <dbReference type="ARBA" id="ARBA00022737"/>
    </source>
</evidence>
<keyword evidence="7 13" id="KW-1133">Transmembrane helix</keyword>
<dbReference type="PROSITE" id="PS50920">
    <property type="entry name" value="SOLCAR"/>
    <property type="match status" value="3"/>
</dbReference>
<dbReference type="Proteomes" id="UP000646827">
    <property type="component" value="Unassembled WGS sequence"/>
</dbReference>
<dbReference type="InterPro" id="IPR018108">
    <property type="entry name" value="MCP_transmembrane"/>
</dbReference>
<dbReference type="SUPFAM" id="SSF103506">
    <property type="entry name" value="Mitochondrial carrier"/>
    <property type="match status" value="1"/>
</dbReference>
<dbReference type="EMBL" id="JAEPRB010000003">
    <property type="protein sequence ID" value="KAG2228049.1"/>
    <property type="molecule type" value="Genomic_DNA"/>
</dbReference>
<dbReference type="InterPro" id="IPR023395">
    <property type="entry name" value="MCP_dom_sf"/>
</dbReference>
<evidence type="ECO:0000256" key="10">
    <source>
        <dbReference type="PROSITE-ProRule" id="PRU00282"/>
    </source>
</evidence>
<dbReference type="PANTHER" id="PTHR45760:SF2">
    <property type="entry name" value="FI19922P1-RELATED"/>
    <property type="match status" value="1"/>
</dbReference>
<proteinExistence type="inferred from homology"/>
<dbReference type="PRINTS" id="PR00926">
    <property type="entry name" value="MITOCARRIER"/>
</dbReference>
<evidence type="ECO:0000256" key="9">
    <source>
        <dbReference type="ARBA" id="ARBA00023136"/>
    </source>
</evidence>
<name>A0A8H7SEP0_9FUNG</name>
<keyword evidence="6" id="KW-0999">Mitochondrion inner membrane</keyword>
<keyword evidence="5" id="KW-0677">Repeat</keyword>
<dbReference type="Gene3D" id="1.50.40.10">
    <property type="entry name" value="Mitochondrial carrier domain"/>
    <property type="match status" value="1"/>
</dbReference>
<evidence type="ECO:0000256" key="7">
    <source>
        <dbReference type="ARBA" id="ARBA00022989"/>
    </source>
</evidence>
<sequence length="341" mass="37920">MTDTSELEIIENSTPFQHEQIKIRPGTINQASSTERMISACAGALVTSTLMTPLDVVKTRLQSQEAHGYRHLNGTADGLVKIVRNEGPLALFRGLSAGLVMAIPSTVIYFVGYDYIRDQIKQSRFGDTAVHDYSPLWAGGVARTFAATFISPIELFRTRMQAIHGSQGVPDVWRGITQMIQREGLLSLWRGLVPTMLRDVPFSAFYWMGYEKIKQHLNSKNSNQDTLSNFQSSFIAGASSGMFAAVVTTPFDVIKTQRQVNSGDDARISRLVRKTLLEEGYGGFFKGVVPRVVKVAPSCAIMISSYELGKRFFADRRQEQEQQQQQQHSNNRLAATNSSSL</sequence>
<feature type="region of interest" description="Disordered" evidence="12">
    <location>
        <begin position="317"/>
        <end position="341"/>
    </location>
</feature>
<evidence type="ECO:0000256" key="6">
    <source>
        <dbReference type="ARBA" id="ARBA00022792"/>
    </source>
</evidence>
<dbReference type="InterPro" id="IPR002067">
    <property type="entry name" value="MCP"/>
</dbReference>
<feature type="transmembrane region" description="Helical" evidence="13">
    <location>
        <begin position="91"/>
        <end position="116"/>
    </location>
</feature>
<keyword evidence="4 10" id="KW-0812">Transmembrane</keyword>
<evidence type="ECO:0008006" key="16">
    <source>
        <dbReference type="Google" id="ProtNLM"/>
    </source>
</evidence>
<protein>
    <recommendedName>
        <fullName evidence="16">Mitochondrial carrier protein</fullName>
    </recommendedName>
</protein>
<gene>
    <name evidence="14" type="ORF">INT45_012073</name>
</gene>
<dbReference type="GO" id="GO:0005743">
    <property type="term" value="C:mitochondrial inner membrane"/>
    <property type="evidence" value="ECO:0007669"/>
    <property type="project" value="UniProtKB-SubCell"/>
</dbReference>